<dbReference type="RefSeq" id="WP_081971438.1">
    <property type="nucleotide sequence ID" value="NZ_CP073767.1"/>
</dbReference>
<gene>
    <name evidence="1" type="ORF">Daura_30790</name>
</gene>
<evidence type="ECO:0000313" key="2">
    <source>
        <dbReference type="Proteomes" id="UP001058003"/>
    </source>
</evidence>
<organism evidence="1 2">
    <name type="scientific">Dactylosporangium aurantiacum</name>
    <dbReference type="NCBI Taxonomy" id="35754"/>
    <lineage>
        <taxon>Bacteria</taxon>
        <taxon>Bacillati</taxon>
        <taxon>Actinomycetota</taxon>
        <taxon>Actinomycetes</taxon>
        <taxon>Micromonosporales</taxon>
        <taxon>Micromonosporaceae</taxon>
        <taxon>Dactylosporangium</taxon>
    </lineage>
</organism>
<dbReference type="Pfam" id="PF11209">
    <property type="entry name" value="LmeA"/>
    <property type="match status" value="1"/>
</dbReference>
<evidence type="ECO:0000313" key="1">
    <source>
        <dbReference type="EMBL" id="UWZ51142.1"/>
    </source>
</evidence>
<accession>A0A9Q9IBW1</accession>
<protein>
    <submittedName>
        <fullName evidence="1">DUF2993 domain-containing protein</fullName>
    </submittedName>
</protein>
<dbReference type="AlphaFoldDB" id="A0A9Q9IBW1"/>
<dbReference type="InterPro" id="IPR021373">
    <property type="entry name" value="DUF2993"/>
</dbReference>
<dbReference type="EMBL" id="CP073767">
    <property type="protein sequence ID" value="UWZ51142.1"/>
    <property type="molecule type" value="Genomic_DNA"/>
</dbReference>
<dbReference type="OrthoDB" id="3277105at2"/>
<sequence length="260" mass="27492">MPKPPLRLPAARHLIPRRRRTRVVIVAALLCVAALAVTDRVAAAVAADRIADRLQCLPGVGRRPQVTVRDLPFLPQVLTGRYRRIDVTVSDLRRGQFHLATVRASLRDTGLSGDGVSVGAATMQAVAGFDALPTRLGERDVTYGAAGGLLAIGTTATVGGQRLPVTLLARPTISDGTLLIEPQEVEIFGIRRPAKGLLDRLGAGDASRKLPDLPAGLRYRDVRVEPDGLTITVTGTDLSIHRPAAAPRAVPTGAPCGDRS</sequence>
<reference evidence="1" key="1">
    <citation type="submission" date="2021-04" db="EMBL/GenBank/DDBJ databases">
        <title>Dactylosporangium aurantiacum NRRL B-8018 full assembly.</title>
        <authorList>
            <person name="Hartkoorn R.C."/>
            <person name="Beaudoing E."/>
            <person name="Hot D."/>
        </authorList>
    </citation>
    <scope>NUCLEOTIDE SEQUENCE</scope>
    <source>
        <strain evidence="1">NRRL B-8018</strain>
    </source>
</reference>
<name>A0A9Q9IBW1_9ACTN</name>
<proteinExistence type="predicted"/>
<dbReference type="KEGG" id="daur:Daura_30790"/>
<keyword evidence="2" id="KW-1185">Reference proteome</keyword>
<dbReference type="Proteomes" id="UP001058003">
    <property type="component" value="Chromosome"/>
</dbReference>